<dbReference type="PANTHER" id="PTHR43316">
    <property type="entry name" value="HYDROLASE, HALOACID DELAHOGENASE-RELATED"/>
    <property type="match status" value="1"/>
</dbReference>
<keyword evidence="1 2" id="KW-0378">Hydrolase</keyword>
<organism evidence="2 3">
    <name type="scientific">Williamsia deligens</name>
    <dbReference type="NCBI Taxonomy" id="321325"/>
    <lineage>
        <taxon>Bacteria</taxon>
        <taxon>Bacillati</taxon>
        <taxon>Actinomycetota</taxon>
        <taxon>Actinomycetes</taxon>
        <taxon>Mycobacteriales</taxon>
        <taxon>Nocardiaceae</taxon>
        <taxon>Williamsia</taxon>
    </lineage>
</organism>
<sequence length="229" mass="24098">MPRPTVAFLDVNDTLSDLASVEPAFTDSGLQAADVRTWYLSVLRDGFALTVLGDNPGFADLAQGQLRSMLRLADPGRDEKSADMVAAGLLRSFVDAAPHADVVPGIVALAEAGLDVYTLSNGSADVARRLLGATDAGPSVSGYLSAADAGAWKPAPASYEYGLRTIGVEPAQALMVAVHPWDLEGARRVGLQTAWINRDGADFPTAFTAPDHTVGSFTDLGPELRRHHS</sequence>
<protein>
    <submittedName>
        <fullName evidence="2">HAD-IA family hydrolase</fullName>
    </submittedName>
</protein>
<proteinExistence type="predicted"/>
<dbReference type="Pfam" id="PF00702">
    <property type="entry name" value="Hydrolase"/>
    <property type="match status" value="1"/>
</dbReference>
<dbReference type="PRINTS" id="PR00413">
    <property type="entry name" value="HADHALOGNASE"/>
</dbReference>
<dbReference type="Proteomes" id="UP001597068">
    <property type="component" value="Unassembled WGS sequence"/>
</dbReference>
<dbReference type="InterPro" id="IPR051540">
    <property type="entry name" value="S-2-haloacid_dehalogenase"/>
</dbReference>
<evidence type="ECO:0000313" key="2">
    <source>
        <dbReference type="EMBL" id="MFD0926472.1"/>
    </source>
</evidence>
<dbReference type="SUPFAM" id="SSF56784">
    <property type="entry name" value="HAD-like"/>
    <property type="match status" value="1"/>
</dbReference>
<dbReference type="Gene3D" id="1.10.150.240">
    <property type="entry name" value="Putative phosphatase, domain 2"/>
    <property type="match status" value="1"/>
</dbReference>
<dbReference type="InterPro" id="IPR023198">
    <property type="entry name" value="PGP-like_dom2"/>
</dbReference>
<dbReference type="Gene3D" id="3.40.50.1000">
    <property type="entry name" value="HAD superfamily/HAD-like"/>
    <property type="match status" value="1"/>
</dbReference>
<evidence type="ECO:0000256" key="1">
    <source>
        <dbReference type="ARBA" id="ARBA00022801"/>
    </source>
</evidence>
<dbReference type="InterPro" id="IPR023214">
    <property type="entry name" value="HAD_sf"/>
</dbReference>
<name>A0ABW3GCG6_9NOCA</name>
<accession>A0ABW3GCG6</accession>
<dbReference type="NCBIfam" id="TIGR01493">
    <property type="entry name" value="HAD-SF-IA-v2"/>
    <property type="match status" value="1"/>
</dbReference>
<reference evidence="3" key="1">
    <citation type="journal article" date="2019" name="Int. J. Syst. Evol. Microbiol.">
        <title>The Global Catalogue of Microorganisms (GCM) 10K type strain sequencing project: providing services to taxonomists for standard genome sequencing and annotation.</title>
        <authorList>
            <consortium name="The Broad Institute Genomics Platform"/>
            <consortium name="The Broad Institute Genome Sequencing Center for Infectious Disease"/>
            <person name="Wu L."/>
            <person name="Ma J."/>
        </authorList>
    </citation>
    <scope>NUCLEOTIDE SEQUENCE [LARGE SCALE GENOMIC DNA]</scope>
    <source>
        <strain evidence="3">CCUG 50873</strain>
    </source>
</reference>
<dbReference type="InterPro" id="IPR006439">
    <property type="entry name" value="HAD-SF_hydro_IA"/>
</dbReference>
<dbReference type="EMBL" id="JBHTIL010000001">
    <property type="protein sequence ID" value="MFD0926472.1"/>
    <property type="molecule type" value="Genomic_DNA"/>
</dbReference>
<gene>
    <name evidence="2" type="ORF">ACFQ04_12080</name>
</gene>
<dbReference type="RefSeq" id="WP_253645655.1">
    <property type="nucleotide sequence ID" value="NZ_BAAAMO010000002.1"/>
</dbReference>
<evidence type="ECO:0000313" key="3">
    <source>
        <dbReference type="Proteomes" id="UP001597068"/>
    </source>
</evidence>
<dbReference type="InterPro" id="IPR036412">
    <property type="entry name" value="HAD-like_sf"/>
</dbReference>
<dbReference type="GO" id="GO:0016787">
    <property type="term" value="F:hydrolase activity"/>
    <property type="evidence" value="ECO:0007669"/>
    <property type="project" value="UniProtKB-KW"/>
</dbReference>
<dbReference type="PANTHER" id="PTHR43316:SF3">
    <property type="entry name" value="HALOACID DEHALOGENASE, TYPE II (AFU_ORTHOLOGUE AFUA_2G07750)-RELATED"/>
    <property type="match status" value="1"/>
</dbReference>
<keyword evidence="3" id="KW-1185">Reference proteome</keyword>
<comment type="caution">
    <text evidence="2">The sequence shown here is derived from an EMBL/GenBank/DDBJ whole genome shotgun (WGS) entry which is preliminary data.</text>
</comment>